<dbReference type="GO" id="GO:0006508">
    <property type="term" value="P:proteolysis"/>
    <property type="evidence" value="ECO:0007669"/>
    <property type="project" value="InterPro"/>
</dbReference>
<accession>A0A2V2NBD2</accession>
<dbReference type="EMBL" id="QGMY01000006">
    <property type="protein sequence ID" value="PWR72881.1"/>
    <property type="molecule type" value="Genomic_DNA"/>
</dbReference>
<evidence type="ECO:0000256" key="1">
    <source>
        <dbReference type="SAM" id="Coils"/>
    </source>
</evidence>
<dbReference type="Proteomes" id="UP000245657">
    <property type="component" value="Unassembled WGS sequence"/>
</dbReference>
<keyword evidence="3" id="KW-1185">Reference proteome</keyword>
<sequence>MFICYPSLACTNFIVTKGASVDGSVFVAHSNDGFGAGVVGPAVENEMTEMIYVPPADHPPGSMRAVRYDPNSGSDEPSGEKTLETDLVAYIPEVSHTYGYYTGSYGIVNEHQLMLAECTDYTKVQPSFDKNKSIFYSSELSNIAAERTTTARDAVKLIGSLIDTYGFYGTGETLPIADPNEAWVIEISGGTPDGKGGLWVAQKIPDGTVFVAANTFRIRDVDPNNPDILYSKNLFPSAIANGWYSPSQGKLDWLKVVSGGEYSHPYYSLSRIWSIYNRVAPSLNLSPFVSDTYTRDYPFSVKPDKPLNLSDAFSLYRDHYEGTVFDLTKGEAAGPFGNPYRWRGTFDAHDLLYPGEIKPGSWPRPISETFTGYSYVIQGRSWLSDPVGCVVWFGFGPQSETVYMPFYAGGTAVPPSFVGTNRTEFNRSSAYWTFNFVANWATINYRLISADIKEAQQKIEKSEQEKQSEIEKKAVTILQTNGTAACSEYLTNYSLTNSQKVQSDWWNLSDSLVAKYSNLMVTNLSTGSSTNVGYPDWWLEKTGYQYGPRIYDYQGLEKTQGLVYVNKTVNATPGNELMYIKTTQKTGDISKKY</sequence>
<dbReference type="AlphaFoldDB" id="A0A2V2NBD2"/>
<dbReference type="GO" id="GO:0070004">
    <property type="term" value="F:cysteine-type exopeptidase activity"/>
    <property type="evidence" value="ECO:0007669"/>
    <property type="project" value="InterPro"/>
</dbReference>
<name>A0A2V2NBD2_9EURY</name>
<gene>
    <name evidence="2" type="ORF">DK846_06515</name>
</gene>
<organism evidence="2 3">
    <name type="scientific">Methanospirillum lacunae</name>
    <dbReference type="NCBI Taxonomy" id="668570"/>
    <lineage>
        <taxon>Archaea</taxon>
        <taxon>Methanobacteriati</taxon>
        <taxon>Methanobacteriota</taxon>
        <taxon>Stenosarchaea group</taxon>
        <taxon>Methanomicrobia</taxon>
        <taxon>Methanomicrobiales</taxon>
        <taxon>Methanospirillaceae</taxon>
        <taxon>Methanospirillum</taxon>
    </lineage>
</organism>
<evidence type="ECO:0000313" key="3">
    <source>
        <dbReference type="Proteomes" id="UP000245657"/>
    </source>
</evidence>
<dbReference type="Gene3D" id="3.60.60.10">
    <property type="entry name" value="Penicillin V Acylase, Chain A"/>
    <property type="match status" value="1"/>
</dbReference>
<evidence type="ECO:0000313" key="2">
    <source>
        <dbReference type="EMBL" id="PWR72881.1"/>
    </source>
</evidence>
<dbReference type="GO" id="GO:0016805">
    <property type="term" value="F:dipeptidase activity"/>
    <property type="evidence" value="ECO:0007669"/>
    <property type="project" value="InterPro"/>
</dbReference>
<comment type="caution">
    <text evidence="2">The sequence shown here is derived from an EMBL/GenBank/DDBJ whole genome shotgun (WGS) entry which is preliminary data.</text>
</comment>
<feature type="coiled-coil region" evidence="1">
    <location>
        <begin position="445"/>
        <end position="472"/>
    </location>
</feature>
<protein>
    <submittedName>
        <fullName evidence="2">Peptidase U34</fullName>
    </submittedName>
</protein>
<keyword evidence="1" id="KW-0175">Coiled coil</keyword>
<proteinExistence type="predicted"/>
<dbReference type="PANTHER" id="PTHR12994">
    <property type="entry name" value="SECERNIN"/>
    <property type="match status" value="1"/>
</dbReference>
<dbReference type="Pfam" id="PF03577">
    <property type="entry name" value="Peptidase_C69"/>
    <property type="match status" value="1"/>
</dbReference>
<dbReference type="PANTHER" id="PTHR12994:SF17">
    <property type="entry name" value="LD30995P"/>
    <property type="match status" value="1"/>
</dbReference>
<dbReference type="InterPro" id="IPR005322">
    <property type="entry name" value="Peptidase_C69"/>
</dbReference>
<reference evidence="2 3" key="1">
    <citation type="submission" date="2018-05" db="EMBL/GenBank/DDBJ databases">
        <title>Draft genome of Methanospirillum lacunae Ki8-1.</title>
        <authorList>
            <person name="Dueholm M.S."/>
            <person name="Nielsen P.H."/>
            <person name="Bakmann L.F."/>
            <person name="Otzen D.E."/>
        </authorList>
    </citation>
    <scope>NUCLEOTIDE SEQUENCE [LARGE SCALE GENOMIC DNA]</scope>
    <source>
        <strain evidence="2 3">Ki8-1</strain>
    </source>
</reference>